<keyword evidence="2" id="KW-0560">Oxidoreductase</keyword>
<dbReference type="Pfam" id="PF01613">
    <property type="entry name" value="Flavin_Reduct"/>
    <property type="match status" value="1"/>
</dbReference>
<dbReference type="InterPro" id="IPR050268">
    <property type="entry name" value="NADH-dep_flavin_reductase"/>
</dbReference>
<dbReference type="SUPFAM" id="SSF50475">
    <property type="entry name" value="FMN-binding split barrel"/>
    <property type="match status" value="1"/>
</dbReference>
<dbReference type="GeneID" id="301137709"/>
<dbReference type="InterPro" id="IPR012349">
    <property type="entry name" value="Split_barrel_FMN-bd"/>
</dbReference>
<reference evidence="5" key="1">
    <citation type="submission" date="2015-08" db="EMBL/GenBank/DDBJ databases">
        <title>Fjat-10028 dsm 16317.</title>
        <authorList>
            <person name="Liu B."/>
            <person name="Wang J."/>
            <person name="Zhu Y."/>
            <person name="Liu G."/>
            <person name="Chen Q."/>
            <person name="Chen Z."/>
            <person name="Lan J."/>
            <person name="Che J."/>
            <person name="Ge C."/>
            <person name="Shi H."/>
            <person name="Pan Z."/>
            <person name="Liu X."/>
        </authorList>
    </citation>
    <scope>NUCLEOTIDE SEQUENCE [LARGE SCALE GENOMIC DNA]</scope>
    <source>
        <strain evidence="5">DSM 16317</strain>
    </source>
</reference>
<dbReference type="GO" id="GO:0010181">
    <property type="term" value="F:FMN binding"/>
    <property type="evidence" value="ECO:0007669"/>
    <property type="project" value="InterPro"/>
</dbReference>
<dbReference type="Gene3D" id="2.30.110.10">
    <property type="entry name" value="Electron Transport, Fmn-binding Protein, Chain A"/>
    <property type="match status" value="1"/>
</dbReference>
<evidence type="ECO:0000313" key="5">
    <source>
        <dbReference type="Proteomes" id="UP000036867"/>
    </source>
</evidence>
<proteinExistence type="inferred from homology"/>
<evidence type="ECO:0000313" key="4">
    <source>
        <dbReference type="EMBL" id="KOO49922.1"/>
    </source>
</evidence>
<dbReference type="InterPro" id="IPR002563">
    <property type="entry name" value="Flavin_Rdtase-like_dom"/>
</dbReference>
<comment type="caution">
    <text evidence="4">The sequence shown here is derived from an EMBL/GenBank/DDBJ whole genome shotgun (WGS) entry which is preliminary data.</text>
</comment>
<gene>
    <name evidence="4" type="ORF">AMD00_16580</name>
</gene>
<dbReference type="RefSeq" id="WP_053418099.1">
    <property type="nucleotide sequence ID" value="NZ_JBCMHV010000009.1"/>
</dbReference>
<dbReference type="EMBL" id="LILB01000005">
    <property type="protein sequence ID" value="KOO49922.1"/>
    <property type="molecule type" value="Genomic_DNA"/>
</dbReference>
<keyword evidence="5" id="KW-1185">Reference proteome</keyword>
<dbReference type="AlphaFoldDB" id="A0A0M0LG64"/>
<evidence type="ECO:0000256" key="1">
    <source>
        <dbReference type="ARBA" id="ARBA00008898"/>
    </source>
</evidence>
<name>A0A0M0LG64_9BACL</name>
<comment type="similarity">
    <text evidence="1">Belongs to the non-flavoprotein flavin reductase family.</text>
</comment>
<feature type="domain" description="Flavin reductase like" evidence="3">
    <location>
        <begin position="12"/>
        <end position="155"/>
    </location>
</feature>
<dbReference type="PANTHER" id="PTHR30466:SF11">
    <property type="entry name" value="FLAVIN-DEPENDENT MONOOXYGENASE, REDUCTASE SUBUNIT HSAB"/>
    <property type="match status" value="1"/>
</dbReference>
<dbReference type="STRING" id="263475.AMD00_16580"/>
<accession>A0A0M0LG64</accession>
<sequence>MSEQQQAFKKALGNYPTGVTVVTTFNENHEPLGLTVNSFASVSLDPLLILWSIDKKSKSYNEFMKTKKFAVNILASEQQELCNLFSSKIEDRFSQCKWQESEQRLPILNDTLSVLECETIQQIDAGDHTILIGHVFNIENTEKEPLLYHRRNVGPIPEEFYKIEAK</sequence>
<dbReference type="SMART" id="SM00903">
    <property type="entry name" value="Flavin_Reduct"/>
    <property type="match status" value="1"/>
</dbReference>
<evidence type="ECO:0000259" key="3">
    <source>
        <dbReference type="SMART" id="SM00903"/>
    </source>
</evidence>
<dbReference type="OrthoDB" id="9792858at2"/>
<organism evidence="4 5">
    <name type="scientific">Viridibacillus arvi</name>
    <dbReference type="NCBI Taxonomy" id="263475"/>
    <lineage>
        <taxon>Bacteria</taxon>
        <taxon>Bacillati</taxon>
        <taxon>Bacillota</taxon>
        <taxon>Bacilli</taxon>
        <taxon>Bacillales</taxon>
        <taxon>Caryophanaceae</taxon>
        <taxon>Viridibacillus</taxon>
    </lineage>
</organism>
<dbReference type="Proteomes" id="UP000036867">
    <property type="component" value="Unassembled WGS sequence"/>
</dbReference>
<protein>
    <submittedName>
        <fullName evidence="4">Oxygenase</fullName>
    </submittedName>
</protein>
<dbReference type="PATRIC" id="fig|263475.3.peg.4604"/>
<evidence type="ECO:0000256" key="2">
    <source>
        <dbReference type="ARBA" id="ARBA00023002"/>
    </source>
</evidence>
<dbReference type="PANTHER" id="PTHR30466">
    <property type="entry name" value="FLAVIN REDUCTASE"/>
    <property type="match status" value="1"/>
</dbReference>
<dbReference type="GO" id="GO:0042602">
    <property type="term" value="F:riboflavin reductase (NADPH) activity"/>
    <property type="evidence" value="ECO:0007669"/>
    <property type="project" value="TreeGrafter"/>
</dbReference>